<dbReference type="Proteomes" id="UP000606786">
    <property type="component" value="Unassembled WGS sequence"/>
</dbReference>
<protein>
    <submittedName>
        <fullName evidence="1">(Mediterranean fruit fly) hypothetical protein</fullName>
    </submittedName>
</protein>
<accession>A0A811VAW7</accession>
<gene>
    <name evidence="1" type="ORF">CCAP1982_LOCUS20220</name>
</gene>
<reference evidence="1" key="1">
    <citation type="submission" date="2020-11" db="EMBL/GenBank/DDBJ databases">
        <authorList>
            <person name="Whitehead M."/>
        </authorList>
    </citation>
    <scope>NUCLEOTIDE SEQUENCE</scope>
    <source>
        <strain evidence="1">EGII</strain>
    </source>
</reference>
<keyword evidence="2" id="KW-1185">Reference proteome</keyword>
<evidence type="ECO:0000313" key="2">
    <source>
        <dbReference type="Proteomes" id="UP000606786"/>
    </source>
</evidence>
<dbReference type="AlphaFoldDB" id="A0A811VAW7"/>
<sequence length="104" mass="12096">MYIFYITIYLFSYDSKQANKFFQLHCGCTLAKKHILKYVHMYSSSRMPVRVACTLNREKARNYNENNSSNNNNYSNTTELKDVRTGIKQLCKQVLLPTVAALSQ</sequence>
<organism evidence="1 2">
    <name type="scientific">Ceratitis capitata</name>
    <name type="common">Mediterranean fruit fly</name>
    <name type="synonym">Tephritis capitata</name>
    <dbReference type="NCBI Taxonomy" id="7213"/>
    <lineage>
        <taxon>Eukaryota</taxon>
        <taxon>Metazoa</taxon>
        <taxon>Ecdysozoa</taxon>
        <taxon>Arthropoda</taxon>
        <taxon>Hexapoda</taxon>
        <taxon>Insecta</taxon>
        <taxon>Pterygota</taxon>
        <taxon>Neoptera</taxon>
        <taxon>Endopterygota</taxon>
        <taxon>Diptera</taxon>
        <taxon>Brachycera</taxon>
        <taxon>Muscomorpha</taxon>
        <taxon>Tephritoidea</taxon>
        <taxon>Tephritidae</taxon>
        <taxon>Ceratitis</taxon>
        <taxon>Ceratitis</taxon>
    </lineage>
</organism>
<dbReference type="EMBL" id="CAJHJT010000056">
    <property type="protein sequence ID" value="CAD7012121.1"/>
    <property type="molecule type" value="Genomic_DNA"/>
</dbReference>
<name>A0A811VAW7_CERCA</name>
<proteinExistence type="predicted"/>
<comment type="caution">
    <text evidence="1">The sequence shown here is derived from an EMBL/GenBank/DDBJ whole genome shotgun (WGS) entry which is preliminary data.</text>
</comment>
<evidence type="ECO:0000313" key="1">
    <source>
        <dbReference type="EMBL" id="CAD7012121.1"/>
    </source>
</evidence>